<keyword evidence="2" id="KW-1185">Reference proteome</keyword>
<accession>A0A9W9J2C2</accession>
<evidence type="ECO:0000313" key="2">
    <source>
        <dbReference type="Proteomes" id="UP001150942"/>
    </source>
</evidence>
<reference evidence="1" key="2">
    <citation type="journal article" date="2023" name="IMA Fungus">
        <title>Comparative genomic study of the Penicillium genus elucidates a diverse pangenome and 15 lateral gene transfer events.</title>
        <authorList>
            <person name="Petersen C."/>
            <person name="Sorensen T."/>
            <person name="Nielsen M.R."/>
            <person name="Sondergaard T.E."/>
            <person name="Sorensen J.L."/>
            <person name="Fitzpatrick D.A."/>
            <person name="Frisvad J.C."/>
            <person name="Nielsen K.L."/>
        </authorList>
    </citation>
    <scope>NUCLEOTIDE SEQUENCE</scope>
    <source>
        <strain evidence="1">IBT 20477</strain>
    </source>
</reference>
<evidence type="ECO:0000313" key="1">
    <source>
        <dbReference type="EMBL" id="KAJ5187080.1"/>
    </source>
</evidence>
<sequence length="213" mass="23954">MVPGPNVLCSTDPLVVSGCANYHWSGNDVWEWIIWTDTVPSLLLVPSSTLPDLLLPVPSNLHPIDKFRTLKISALSVHFDTISETPMLTTMSRHSDMSDDADSPDVKSEARAIRKIIREQQNLPIKVIKYLCFINVLLNITEEVSLSSARYMFSYDTRSMIIKLVTRAYNVASRGLLYEVRDMVRDIGLHRSIHPVGSKRVRGVSSLKEADES</sequence>
<gene>
    <name evidence="1" type="ORF">N7449_010074</name>
</gene>
<dbReference type="EMBL" id="JAPQKQ010000007">
    <property type="protein sequence ID" value="KAJ5187080.1"/>
    <property type="molecule type" value="Genomic_DNA"/>
</dbReference>
<organism evidence="1 2">
    <name type="scientific">Penicillium cf. viridicatum</name>
    <dbReference type="NCBI Taxonomy" id="2972119"/>
    <lineage>
        <taxon>Eukaryota</taxon>
        <taxon>Fungi</taxon>
        <taxon>Dikarya</taxon>
        <taxon>Ascomycota</taxon>
        <taxon>Pezizomycotina</taxon>
        <taxon>Eurotiomycetes</taxon>
        <taxon>Eurotiomycetidae</taxon>
        <taxon>Eurotiales</taxon>
        <taxon>Aspergillaceae</taxon>
        <taxon>Penicillium</taxon>
    </lineage>
</organism>
<dbReference type="AlphaFoldDB" id="A0A9W9J2C2"/>
<reference evidence="1" key="1">
    <citation type="submission" date="2022-11" db="EMBL/GenBank/DDBJ databases">
        <authorList>
            <person name="Petersen C."/>
        </authorList>
    </citation>
    <scope>NUCLEOTIDE SEQUENCE</scope>
    <source>
        <strain evidence="1">IBT 20477</strain>
    </source>
</reference>
<dbReference type="Proteomes" id="UP001150942">
    <property type="component" value="Unassembled WGS sequence"/>
</dbReference>
<comment type="caution">
    <text evidence="1">The sequence shown here is derived from an EMBL/GenBank/DDBJ whole genome shotgun (WGS) entry which is preliminary data.</text>
</comment>
<protein>
    <submittedName>
        <fullName evidence="1">Uncharacterized protein</fullName>
    </submittedName>
</protein>
<proteinExistence type="predicted"/>
<dbReference type="OrthoDB" id="4354989at2759"/>
<name>A0A9W9J2C2_9EURO</name>